<dbReference type="SUPFAM" id="SSF52540">
    <property type="entry name" value="P-loop containing nucleoside triphosphate hydrolases"/>
    <property type="match status" value="1"/>
</dbReference>
<comment type="subcellular location">
    <subcellularLocation>
        <location evidence="1">Cell membrane</location>
        <topology evidence="1">Multi-pass membrane protein</topology>
    </subcellularLocation>
</comment>
<name>A0ABN2VRK5_9ACTN</name>
<evidence type="ECO:0000259" key="10">
    <source>
        <dbReference type="PROSITE" id="PS50929"/>
    </source>
</evidence>
<dbReference type="InterPro" id="IPR027417">
    <property type="entry name" value="P-loop_NTPase"/>
</dbReference>
<evidence type="ECO:0000256" key="8">
    <source>
        <dbReference type="SAM" id="Phobius"/>
    </source>
</evidence>
<feature type="domain" description="ABC transmembrane type-1" evidence="10">
    <location>
        <begin position="59"/>
        <end position="345"/>
    </location>
</feature>
<keyword evidence="6 8" id="KW-0472">Membrane</keyword>
<dbReference type="Gene3D" id="3.40.50.300">
    <property type="entry name" value="P-loop containing nucleotide triphosphate hydrolases"/>
    <property type="match status" value="1"/>
</dbReference>
<reference evidence="11 12" key="1">
    <citation type="journal article" date="2019" name="Int. J. Syst. Evol. Microbiol.">
        <title>The Global Catalogue of Microorganisms (GCM) 10K type strain sequencing project: providing services to taxonomists for standard genome sequencing and annotation.</title>
        <authorList>
            <consortium name="The Broad Institute Genomics Platform"/>
            <consortium name="The Broad Institute Genome Sequencing Center for Infectious Disease"/>
            <person name="Wu L."/>
            <person name="Ma J."/>
        </authorList>
    </citation>
    <scope>NUCLEOTIDE SEQUENCE [LARGE SCALE GENOMIC DNA]</scope>
    <source>
        <strain evidence="11 12">JCM 15749</strain>
    </source>
</reference>
<sequence>MREDGTVPGEQPLDDAVAAESGAEPDRGGLGSATPDRIMRRGFGLLGRGIREQKLLFTISAVGSVLFGAMTVADAWVLGWATDNVIRPSFAAGEVTTGALWVAVLLFISVALLRALGVIARRLIGGIVYYRLVATYRRKVTRKYLVLPMSWHHRHPTGQLLSNANADVEAAWAVFMPLPMAVGVIAMLAAALVAMLEADVVLTLVGLVVFPALFGINVFYQRWLSPKAARAQALRGDLSAVAHESFDGAMVVKSLGREADETERFARATDELRDANIEVGRIRSIFDPLLEALPNLGVLLVIILGVGRVASGAAEPGDVVQVAYLFTVVAFPVRAIGWVLGELPRSVVGWDRVESVLSSQGQMPYGDRELSGQGPARLELRDVAYRFDDADRDVLSGFDLDVPAGSVTALVGSTGSGKSTVTTLLSRLVDPTHGRVLLDGVDLRDLTHAAVADAVAVVPQGTFLFDDTVRENVALGTDVDDEAVWAALRTVQADAFVARLPKGLDTQLGERGTTLSGGQRQRLALARALVRRPRLLVMDDATSAVDPEVEQRILRAFAERTRGAGGTGPTVLVVAYRKATIALADDVVLLESGRIVERGTHTELTERSERYRDLVDAYDQAREARS</sequence>
<dbReference type="Proteomes" id="UP001501480">
    <property type="component" value="Unassembled WGS sequence"/>
</dbReference>
<feature type="transmembrane region" description="Helical" evidence="8">
    <location>
        <begin position="292"/>
        <end position="310"/>
    </location>
</feature>
<dbReference type="EMBL" id="BAAAPY010000001">
    <property type="protein sequence ID" value="GAA2070453.1"/>
    <property type="molecule type" value="Genomic_DNA"/>
</dbReference>
<evidence type="ECO:0000256" key="5">
    <source>
        <dbReference type="ARBA" id="ARBA00022989"/>
    </source>
</evidence>
<evidence type="ECO:0000256" key="7">
    <source>
        <dbReference type="SAM" id="MobiDB-lite"/>
    </source>
</evidence>
<dbReference type="InterPro" id="IPR017871">
    <property type="entry name" value="ABC_transporter-like_CS"/>
</dbReference>
<feature type="transmembrane region" description="Helical" evidence="8">
    <location>
        <begin position="55"/>
        <end position="78"/>
    </location>
</feature>
<dbReference type="PROSITE" id="PS00211">
    <property type="entry name" value="ABC_TRANSPORTER_1"/>
    <property type="match status" value="1"/>
</dbReference>
<accession>A0ABN2VRK5</accession>
<keyword evidence="5 8" id="KW-1133">Transmembrane helix</keyword>
<proteinExistence type="predicted"/>
<feature type="transmembrane region" description="Helical" evidence="8">
    <location>
        <begin position="98"/>
        <end position="120"/>
    </location>
</feature>
<dbReference type="Gene3D" id="1.20.1560.10">
    <property type="entry name" value="ABC transporter type 1, transmembrane domain"/>
    <property type="match status" value="1"/>
</dbReference>
<keyword evidence="12" id="KW-1185">Reference proteome</keyword>
<evidence type="ECO:0000313" key="11">
    <source>
        <dbReference type="EMBL" id="GAA2070453.1"/>
    </source>
</evidence>
<evidence type="ECO:0000259" key="9">
    <source>
        <dbReference type="PROSITE" id="PS50893"/>
    </source>
</evidence>
<dbReference type="Pfam" id="PF00664">
    <property type="entry name" value="ABC_membrane"/>
    <property type="match status" value="1"/>
</dbReference>
<dbReference type="SMART" id="SM00382">
    <property type="entry name" value="AAA"/>
    <property type="match status" value="1"/>
</dbReference>
<feature type="transmembrane region" description="Helical" evidence="8">
    <location>
        <begin position="170"/>
        <end position="194"/>
    </location>
</feature>
<feature type="domain" description="ABC transporter" evidence="9">
    <location>
        <begin position="378"/>
        <end position="617"/>
    </location>
</feature>
<evidence type="ECO:0000313" key="12">
    <source>
        <dbReference type="Proteomes" id="UP001501480"/>
    </source>
</evidence>
<evidence type="ECO:0000256" key="4">
    <source>
        <dbReference type="ARBA" id="ARBA00022840"/>
    </source>
</evidence>
<keyword evidence="3" id="KW-0547">Nucleotide-binding</keyword>
<feature type="transmembrane region" description="Helical" evidence="8">
    <location>
        <begin position="322"/>
        <end position="340"/>
    </location>
</feature>
<evidence type="ECO:0000256" key="6">
    <source>
        <dbReference type="ARBA" id="ARBA00023136"/>
    </source>
</evidence>
<keyword evidence="2 8" id="KW-0812">Transmembrane</keyword>
<dbReference type="PANTHER" id="PTHR24221">
    <property type="entry name" value="ATP-BINDING CASSETTE SUB-FAMILY B"/>
    <property type="match status" value="1"/>
</dbReference>
<organism evidence="11 12">
    <name type="scientific">Aeromicrobium halocynthiae</name>
    <dbReference type="NCBI Taxonomy" id="560557"/>
    <lineage>
        <taxon>Bacteria</taxon>
        <taxon>Bacillati</taxon>
        <taxon>Actinomycetota</taxon>
        <taxon>Actinomycetes</taxon>
        <taxon>Propionibacteriales</taxon>
        <taxon>Nocardioidaceae</taxon>
        <taxon>Aeromicrobium</taxon>
    </lineage>
</organism>
<evidence type="ECO:0000256" key="2">
    <source>
        <dbReference type="ARBA" id="ARBA00022692"/>
    </source>
</evidence>
<dbReference type="SUPFAM" id="SSF90123">
    <property type="entry name" value="ABC transporter transmembrane region"/>
    <property type="match status" value="1"/>
</dbReference>
<dbReference type="PROSITE" id="PS50929">
    <property type="entry name" value="ABC_TM1F"/>
    <property type="match status" value="1"/>
</dbReference>
<dbReference type="PROSITE" id="PS50893">
    <property type="entry name" value="ABC_TRANSPORTER_2"/>
    <property type="match status" value="1"/>
</dbReference>
<keyword evidence="4 11" id="KW-0067">ATP-binding</keyword>
<feature type="region of interest" description="Disordered" evidence="7">
    <location>
        <begin position="1"/>
        <end position="35"/>
    </location>
</feature>
<comment type="caution">
    <text evidence="11">The sequence shown here is derived from an EMBL/GenBank/DDBJ whole genome shotgun (WGS) entry which is preliminary data.</text>
</comment>
<protein>
    <submittedName>
        <fullName evidence="11">ABC transporter ATP-binding protein</fullName>
    </submittedName>
</protein>
<dbReference type="InterPro" id="IPR011527">
    <property type="entry name" value="ABC1_TM_dom"/>
</dbReference>
<evidence type="ECO:0000256" key="3">
    <source>
        <dbReference type="ARBA" id="ARBA00022741"/>
    </source>
</evidence>
<dbReference type="InterPro" id="IPR039421">
    <property type="entry name" value="Type_1_exporter"/>
</dbReference>
<dbReference type="Pfam" id="PF00005">
    <property type="entry name" value="ABC_tran"/>
    <property type="match status" value="1"/>
</dbReference>
<dbReference type="InterPro" id="IPR003439">
    <property type="entry name" value="ABC_transporter-like_ATP-bd"/>
</dbReference>
<dbReference type="InterPro" id="IPR003593">
    <property type="entry name" value="AAA+_ATPase"/>
</dbReference>
<dbReference type="InterPro" id="IPR036640">
    <property type="entry name" value="ABC1_TM_sf"/>
</dbReference>
<evidence type="ECO:0000256" key="1">
    <source>
        <dbReference type="ARBA" id="ARBA00004651"/>
    </source>
</evidence>
<dbReference type="PANTHER" id="PTHR24221:SF654">
    <property type="entry name" value="ATP-BINDING CASSETTE SUB-FAMILY B MEMBER 6"/>
    <property type="match status" value="1"/>
</dbReference>
<feature type="transmembrane region" description="Helical" evidence="8">
    <location>
        <begin position="200"/>
        <end position="220"/>
    </location>
</feature>
<gene>
    <name evidence="11" type="ORF">GCM10009821_04460</name>
</gene>
<dbReference type="GO" id="GO:0005524">
    <property type="term" value="F:ATP binding"/>
    <property type="evidence" value="ECO:0007669"/>
    <property type="project" value="UniProtKB-KW"/>
</dbReference>